<name>A0ACC2T3Y9_9FUNG</name>
<evidence type="ECO:0000313" key="2">
    <source>
        <dbReference type="Proteomes" id="UP001165960"/>
    </source>
</evidence>
<accession>A0ACC2T3Y9</accession>
<dbReference type="EMBL" id="QTSX02003643">
    <property type="protein sequence ID" value="KAJ9069277.1"/>
    <property type="molecule type" value="Genomic_DNA"/>
</dbReference>
<gene>
    <name evidence="1" type="ORF">DSO57_1020089</name>
</gene>
<proteinExistence type="predicted"/>
<organism evidence="1 2">
    <name type="scientific">Entomophthora muscae</name>
    <dbReference type="NCBI Taxonomy" id="34485"/>
    <lineage>
        <taxon>Eukaryota</taxon>
        <taxon>Fungi</taxon>
        <taxon>Fungi incertae sedis</taxon>
        <taxon>Zoopagomycota</taxon>
        <taxon>Entomophthoromycotina</taxon>
        <taxon>Entomophthoromycetes</taxon>
        <taxon>Entomophthorales</taxon>
        <taxon>Entomophthoraceae</taxon>
        <taxon>Entomophthora</taxon>
    </lineage>
</organism>
<sequence>MLVFKNKRIAEPFLLNLKMQKHTKGKDTNQLRNHQNVVNKFLPVSLTHKGDMLIKIKVHPNAQQNNLVLRDGLLSLQLTALPVDGQANKHAIKYVAKALNLKPYQVLLVAGNKSREKTFQIVEHSPPLTYDQLCQKISAAVDLPL</sequence>
<reference evidence="1" key="1">
    <citation type="submission" date="2022-04" db="EMBL/GenBank/DDBJ databases">
        <title>Genome of the entomopathogenic fungus Entomophthora muscae.</title>
        <authorList>
            <person name="Elya C."/>
            <person name="Lovett B.R."/>
            <person name="Lee E."/>
            <person name="Macias A.M."/>
            <person name="Hajek A.E."/>
            <person name="De Bivort B.L."/>
            <person name="Kasson M.T."/>
            <person name="De Fine Licht H.H."/>
            <person name="Stajich J.E."/>
        </authorList>
    </citation>
    <scope>NUCLEOTIDE SEQUENCE</scope>
    <source>
        <strain evidence="1">Berkeley</strain>
    </source>
</reference>
<evidence type="ECO:0000313" key="1">
    <source>
        <dbReference type="EMBL" id="KAJ9069277.1"/>
    </source>
</evidence>
<dbReference type="Proteomes" id="UP001165960">
    <property type="component" value="Unassembled WGS sequence"/>
</dbReference>
<protein>
    <submittedName>
        <fullName evidence="1">Uncharacterized protein</fullName>
    </submittedName>
</protein>
<keyword evidence="2" id="KW-1185">Reference proteome</keyword>
<comment type="caution">
    <text evidence="1">The sequence shown here is derived from an EMBL/GenBank/DDBJ whole genome shotgun (WGS) entry which is preliminary data.</text>
</comment>